<gene>
    <name evidence="1" type="ORF">FOVG_03261</name>
</gene>
<dbReference type="Proteomes" id="UP000030751">
    <property type="component" value="Unassembled WGS sequence"/>
</dbReference>
<dbReference type="HOGENOM" id="CLU_2277595_0_0_1"/>
<evidence type="ECO:0000313" key="1">
    <source>
        <dbReference type="EMBL" id="EXA50659.1"/>
    </source>
</evidence>
<reference evidence="1" key="1">
    <citation type="submission" date="2011-10" db="EMBL/GenBank/DDBJ databases">
        <title>The Genome Sequence of Fusarium oxysporum HDV247.</title>
        <authorList>
            <consortium name="The Broad Institute Genome Sequencing Platform"/>
            <person name="Ma L.-J."/>
            <person name="Gale L.R."/>
            <person name="Schwartz D.C."/>
            <person name="Zhou S."/>
            <person name="Corby-Kistler H."/>
            <person name="Young S.K."/>
            <person name="Zeng Q."/>
            <person name="Gargeya S."/>
            <person name="Fitzgerald M."/>
            <person name="Haas B."/>
            <person name="Abouelleil A."/>
            <person name="Alvarado L."/>
            <person name="Arachchi H.M."/>
            <person name="Berlin A."/>
            <person name="Brown A."/>
            <person name="Chapman S.B."/>
            <person name="Chen Z."/>
            <person name="Dunbar C."/>
            <person name="Freedman E."/>
            <person name="Gearin G."/>
            <person name="Goldberg J."/>
            <person name="Griggs A."/>
            <person name="Gujja S."/>
            <person name="Heiman D."/>
            <person name="Howarth C."/>
            <person name="Larson L."/>
            <person name="Lui A."/>
            <person name="MacDonald P.J.P."/>
            <person name="Montmayeur A."/>
            <person name="Murphy C."/>
            <person name="Neiman D."/>
            <person name="Pearson M."/>
            <person name="Priest M."/>
            <person name="Roberts A."/>
            <person name="Saif S."/>
            <person name="Shea T."/>
            <person name="Shenoy N."/>
            <person name="Sisk P."/>
            <person name="Stolte C."/>
            <person name="Sykes S."/>
            <person name="Wortman J."/>
            <person name="Nusbaum C."/>
            <person name="Birren B."/>
        </authorList>
    </citation>
    <scope>NUCLEOTIDE SEQUENCE [LARGE SCALE GENOMIC DNA]</scope>
    <source>
        <strain evidence="1">HDV247</strain>
    </source>
</reference>
<organism evidence="1">
    <name type="scientific">Fusarium oxysporum f. sp. pisi HDV247</name>
    <dbReference type="NCBI Taxonomy" id="1080344"/>
    <lineage>
        <taxon>Eukaryota</taxon>
        <taxon>Fungi</taxon>
        <taxon>Dikarya</taxon>
        <taxon>Ascomycota</taxon>
        <taxon>Pezizomycotina</taxon>
        <taxon>Sordariomycetes</taxon>
        <taxon>Hypocreomycetidae</taxon>
        <taxon>Hypocreales</taxon>
        <taxon>Nectriaceae</taxon>
        <taxon>Fusarium</taxon>
        <taxon>Fusarium oxysporum species complex</taxon>
    </lineage>
</organism>
<reference evidence="1" key="2">
    <citation type="submission" date="2012-05" db="EMBL/GenBank/DDBJ databases">
        <title>Annotation of the Genome Sequence of Fusarium oxysporum HDV247.</title>
        <authorList>
            <consortium name="The Broad Institute Genomics Platform"/>
            <person name="Ma L.-J."/>
            <person name="Corby-Kistler H."/>
            <person name="Broz K."/>
            <person name="Gale L.R."/>
            <person name="Jonkers W."/>
            <person name="O'Donnell K."/>
            <person name="Ploetz R."/>
            <person name="Steinberg C."/>
            <person name="Schwartz D.C."/>
            <person name="VanEtten H."/>
            <person name="Zhou S."/>
            <person name="Young S.K."/>
            <person name="Zeng Q."/>
            <person name="Gargeya S."/>
            <person name="Fitzgerald M."/>
            <person name="Abouelleil A."/>
            <person name="Alvarado L."/>
            <person name="Chapman S.B."/>
            <person name="Gainer-Dewar J."/>
            <person name="Goldberg J."/>
            <person name="Griggs A."/>
            <person name="Gujja S."/>
            <person name="Hansen M."/>
            <person name="Howarth C."/>
            <person name="Imamovic A."/>
            <person name="Ireland A."/>
            <person name="Larimer J."/>
            <person name="McCowan C."/>
            <person name="Murphy C."/>
            <person name="Pearson M."/>
            <person name="Poon T.W."/>
            <person name="Priest M."/>
            <person name="Roberts A."/>
            <person name="Saif S."/>
            <person name="Shea T."/>
            <person name="Sykes S."/>
            <person name="Wortman J."/>
            <person name="Nusbaum C."/>
            <person name="Birren B."/>
        </authorList>
    </citation>
    <scope>NUCLEOTIDE SEQUENCE</scope>
    <source>
        <strain evidence="1">HDV247</strain>
    </source>
</reference>
<accession>W9PZJ0</accession>
<proteinExistence type="predicted"/>
<sequence length="102" mass="11977">MSARLCKIYPPFRHRMAWLLYLNRTHGHKALRHCIRTLMRDGNVCCGCTGMKRSEGKRISMLCVHLRFIQRRAPPPNYLSQASAPSKIQYQSGFGWLLWMNR</sequence>
<name>W9PZJ0_FUSOX</name>
<protein>
    <submittedName>
        <fullName evidence="1">Uncharacterized protein</fullName>
    </submittedName>
</protein>
<dbReference type="EMBL" id="JH650969">
    <property type="protein sequence ID" value="EXA50659.1"/>
    <property type="molecule type" value="Genomic_DNA"/>
</dbReference>
<dbReference type="AlphaFoldDB" id="W9PZJ0"/>